<dbReference type="Gene3D" id="3.30.420.40">
    <property type="match status" value="1"/>
</dbReference>
<name>A0ABW3A774_9ACTN</name>
<proteinExistence type="predicted"/>
<feature type="non-terminal residue" evidence="1">
    <location>
        <position position="69"/>
    </location>
</feature>
<sequence>MVTTLAIDCGGGGIKASVLDEAGTMRTRPLRVPTPYPLPTSLFVKTLLDLGAQLPPADRVTVGLPGMLR</sequence>
<organism evidence="1 2">
    <name type="scientific">Micromonospora azadirachtae</name>
    <dbReference type="NCBI Taxonomy" id="1970735"/>
    <lineage>
        <taxon>Bacteria</taxon>
        <taxon>Bacillati</taxon>
        <taxon>Actinomycetota</taxon>
        <taxon>Actinomycetes</taxon>
        <taxon>Micromonosporales</taxon>
        <taxon>Micromonosporaceae</taxon>
        <taxon>Micromonospora</taxon>
    </lineage>
</organism>
<evidence type="ECO:0000313" key="1">
    <source>
        <dbReference type="EMBL" id="MFD0786760.1"/>
    </source>
</evidence>
<dbReference type="SUPFAM" id="SSF53067">
    <property type="entry name" value="Actin-like ATPase domain"/>
    <property type="match status" value="1"/>
</dbReference>
<gene>
    <name evidence="1" type="ORF">ACFQZ8_22925</name>
</gene>
<protein>
    <submittedName>
        <fullName evidence="1">ROK family protein</fullName>
    </submittedName>
</protein>
<reference evidence="2" key="1">
    <citation type="journal article" date="2019" name="Int. J. Syst. Evol. Microbiol.">
        <title>The Global Catalogue of Microorganisms (GCM) 10K type strain sequencing project: providing services to taxonomists for standard genome sequencing and annotation.</title>
        <authorList>
            <consortium name="The Broad Institute Genomics Platform"/>
            <consortium name="The Broad Institute Genome Sequencing Center for Infectious Disease"/>
            <person name="Wu L."/>
            <person name="Ma J."/>
        </authorList>
    </citation>
    <scope>NUCLEOTIDE SEQUENCE [LARGE SCALE GENOMIC DNA]</scope>
    <source>
        <strain evidence="2">JCM 32148</strain>
    </source>
</reference>
<evidence type="ECO:0000313" key="2">
    <source>
        <dbReference type="Proteomes" id="UP001597053"/>
    </source>
</evidence>
<keyword evidence="2" id="KW-1185">Reference proteome</keyword>
<dbReference type="EMBL" id="JBHTHM010001554">
    <property type="protein sequence ID" value="MFD0786760.1"/>
    <property type="molecule type" value="Genomic_DNA"/>
</dbReference>
<accession>A0ABW3A774</accession>
<dbReference type="InterPro" id="IPR043129">
    <property type="entry name" value="ATPase_NBD"/>
</dbReference>
<dbReference type="Proteomes" id="UP001597053">
    <property type="component" value="Unassembled WGS sequence"/>
</dbReference>
<comment type="caution">
    <text evidence="1">The sequence shown here is derived from an EMBL/GenBank/DDBJ whole genome shotgun (WGS) entry which is preliminary data.</text>
</comment>